<evidence type="ECO:0008006" key="3">
    <source>
        <dbReference type="Google" id="ProtNLM"/>
    </source>
</evidence>
<dbReference type="EMBL" id="BJCE01000085">
    <property type="protein sequence ID" value="GCL37580.1"/>
    <property type="molecule type" value="Genomic_DNA"/>
</dbReference>
<evidence type="ECO:0000313" key="2">
    <source>
        <dbReference type="Proteomes" id="UP000300142"/>
    </source>
</evidence>
<dbReference type="AlphaFoldDB" id="A0A479ZXS4"/>
<sequence length="62" mass="7168">MENQNLNTLEYVKQMSLLLELPINNEYKDGVIANFERIKSIAEVVNNFPLPEEIEIATTFEP</sequence>
<gene>
    <name evidence="1" type="ORF">SR1949_26910</name>
</gene>
<reference evidence="2" key="1">
    <citation type="submission" date="2019-02" db="EMBL/GenBank/DDBJ databases">
        <title>Draft genome sequence of Sphaerospermopsis reniformis NIES-1949.</title>
        <authorList>
            <person name="Yamaguchi H."/>
            <person name="Suzuki S."/>
            <person name="Kawachi M."/>
        </authorList>
    </citation>
    <scope>NUCLEOTIDE SEQUENCE [LARGE SCALE GENOMIC DNA]</scope>
    <source>
        <strain evidence="2">NIES-1949</strain>
    </source>
</reference>
<dbReference type="Pfam" id="PF13318">
    <property type="entry name" value="AtzG-like"/>
    <property type="match status" value="1"/>
</dbReference>
<name>A0A479ZXS4_9CYAN</name>
<protein>
    <recommendedName>
        <fullName evidence="3">DUF4089 domain-containing protein</fullName>
    </recommendedName>
</protein>
<accession>A0A479ZXS4</accession>
<comment type="caution">
    <text evidence="1">The sequence shown here is derived from an EMBL/GenBank/DDBJ whole genome shotgun (WGS) entry which is preliminary data.</text>
</comment>
<organism evidence="1 2">
    <name type="scientific">Sphaerospermopsis reniformis</name>
    <dbReference type="NCBI Taxonomy" id="531300"/>
    <lineage>
        <taxon>Bacteria</taxon>
        <taxon>Bacillati</taxon>
        <taxon>Cyanobacteriota</taxon>
        <taxon>Cyanophyceae</taxon>
        <taxon>Nostocales</taxon>
        <taxon>Aphanizomenonaceae</taxon>
        <taxon>Sphaerospermopsis</taxon>
    </lineage>
</organism>
<dbReference type="Proteomes" id="UP000300142">
    <property type="component" value="Unassembled WGS sequence"/>
</dbReference>
<keyword evidence="2" id="KW-1185">Reference proteome</keyword>
<dbReference type="RefSeq" id="WP_096565405.1">
    <property type="nucleotide sequence ID" value="NZ_BJCE01000085.1"/>
</dbReference>
<dbReference type="InterPro" id="IPR025148">
    <property type="entry name" value="AtzG-like"/>
</dbReference>
<proteinExistence type="predicted"/>
<evidence type="ECO:0000313" key="1">
    <source>
        <dbReference type="EMBL" id="GCL37580.1"/>
    </source>
</evidence>